<dbReference type="GO" id="GO:0005096">
    <property type="term" value="F:GTPase activator activity"/>
    <property type="evidence" value="ECO:0007669"/>
    <property type="project" value="TreeGrafter"/>
</dbReference>
<name>A0A3R7PX91_PENVA</name>
<dbReference type="PROSITE" id="PS50186">
    <property type="entry name" value="DEP"/>
    <property type="match status" value="1"/>
</dbReference>
<dbReference type="GO" id="GO:0005737">
    <property type="term" value="C:cytoplasm"/>
    <property type="evidence" value="ECO:0007669"/>
    <property type="project" value="TreeGrafter"/>
</dbReference>
<dbReference type="GO" id="GO:0035556">
    <property type="term" value="P:intracellular signal transduction"/>
    <property type="evidence" value="ECO:0007669"/>
    <property type="project" value="InterPro"/>
</dbReference>
<dbReference type="GO" id="GO:0005886">
    <property type="term" value="C:plasma membrane"/>
    <property type="evidence" value="ECO:0007669"/>
    <property type="project" value="TreeGrafter"/>
</dbReference>
<keyword evidence="1" id="KW-0734">Signal transduction inhibitor</keyword>
<evidence type="ECO:0000313" key="4">
    <source>
        <dbReference type="EMBL" id="ROT85563.1"/>
    </source>
</evidence>
<accession>A0A3R7PX91</accession>
<feature type="compositionally biased region" description="Low complexity" evidence="2">
    <location>
        <begin position="118"/>
        <end position="128"/>
    </location>
</feature>
<evidence type="ECO:0000256" key="1">
    <source>
        <dbReference type="ARBA" id="ARBA00022700"/>
    </source>
</evidence>
<feature type="compositionally biased region" description="Pro residues" evidence="2">
    <location>
        <begin position="129"/>
        <end position="142"/>
    </location>
</feature>
<reference evidence="4 5" key="2">
    <citation type="submission" date="2019-01" db="EMBL/GenBank/DDBJ databases">
        <title>The decoding of complex shrimp genome reveals the adaptation for benthos swimmer, frequently molting mechanism and breeding impact on genome.</title>
        <authorList>
            <person name="Sun Y."/>
            <person name="Gao Y."/>
            <person name="Yu Y."/>
        </authorList>
    </citation>
    <scope>NUCLEOTIDE SEQUENCE [LARGE SCALE GENOMIC DNA]</scope>
    <source>
        <tissue evidence="4">Muscle</tissue>
    </source>
</reference>
<dbReference type="STRING" id="6689.A0A3R7PX91"/>
<feature type="region of interest" description="Disordered" evidence="2">
    <location>
        <begin position="99"/>
        <end position="159"/>
    </location>
</feature>
<dbReference type="AlphaFoldDB" id="A0A3R7PX91"/>
<dbReference type="SUPFAM" id="SSF46785">
    <property type="entry name" value="Winged helix' DNA-binding domain"/>
    <property type="match status" value="1"/>
</dbReference>
<evidence type="ECO:0000259" key="3">
    <source>
        <dbReference type="PROSITE" id="PS50186"/>
    </source>
</evidence>
<dbReference type="PANTHER" id="PTHR45746:SF5">
    <property type="entry name" value="REGULATOR OF G-PROTEIN SIGNALING 7"/>
    <property type="match status" value="1"/>
</dbReference>
<dbReference type="GO" id="GO:0009968">
    <property type="term" value="P:negative regulation of signal transduction"/>
    <property type="evidence" value="ECO:0007669"/>
    <property type="project" value="UniProtKB-KW"/>
</dbReference>
<dbReference type="GO" id="GO:0008277">
    <property type="term" value="P:regulation of G protein-coupled receptor signaling pathway"/>
    <property type="evidence" value="ECO:0007669"/>
    <property type="project" value="InterPro"/>
</dbReference>
<dbReference type="InterPro" id="IPR036390">
    <property type="entry name" value="WH_DNA-bd_sf"/>
</dbReference>
<dbReference type="GO" id="GO:0043005">
    <property type="term" value="C:neuron projection"/>
    <property type="evidence" value="ECO:0007669"/>
    <property type="project" value="TreeGrafter"/>
</dbReference>
<dbReference type="PANTHER" id="PTHR45746">
    <property type="entry name" value="LP21163P"/>
    <property type="match status" value="1"/>
</dbReference>
<feature type="non-terminal residue" evidence="4">
    <location>
        <position position="1"/>
    </location>
</feature>
<dbReference type="Proteomes" id="UP000283509">
    <property type="component" value="Unassembled WGS sequence"/>
</dbReference>
<feature type="compositionally biased region" description="Pro residues" evidence="2">
    <location>
        <begin position="149"/>
        <end position="159"/>
    </location>
</feature>
<sequence length="159" mass="17379">VLHKEMEALVREMQDPETGVPIRSQKWFLTSIPSSFMGYDLIEWLMERLEIEDSVLAPAYLAKGGCAIRPAISEASFRAYIAVCDTNLYKAALSPPIPQPIRQPLPNQTLPSNPPISSPSFNLSFNPSANPPIPPPIGPPIFPRSTNPSPNPPTPPPIC</sequence>
<dbReference type="OrthoDB" id="196547at2759"/>
<feature type="domain" description="DEP" evidence="3">
    <location>
        <begin position="16"/>
        <end position="53"/>
    </location>
</feature>
<dbReference type="InterPro" id="IPR036388">
    <property type="entry name" value="WH-like_DNA-bd_sf"/>
</dbReference>
<proteinExistence type="predicted"/>
<keyword evidence="5" id="KW-1185">Reference proteome</keyword>
<dbReference type="InterPro" id="IPR047016">
    <property type="entry name" value="RGS6/7/9/11"/>
</dbReference>
<organism evidence="4 5">
    <name type="scientific">Penaeus vannamei</name>
    <name type="common">Whiteleg shrimp</name>
    <name type="synonym">Litopenaeus vannamei</name>
    <dbReference type="NCBI Taxonomy" id="6689"/>
    <lineage>
        <taxon>Eukaryota</taxon>
        <taxon>Metazoa</taxon>
        <taxon>Ecdysozoa</taxon>
        <taxon>Arthropoda</taxon>
        <taxon>Crustacea</taxon>
        <taxon>Multicrustacea</taxon>
        <taxon>Malacostraca</taxon>
        <taxon>Eumalacostraca</taxon>
        <taxon>Eucarida</taxon>
        <taxon>Decapoda</taxon>
        <taxon>Dendrobranchiata</taxon>
        <taxon>Penaeoidea</taxon>
        <taxon>Penaeidae</taxon>
        <taxon>Penaeus</taxon>
    </lineage>
</organism>
<dbReference type="Gene3D" id="1.10.10.10">
    <property type="entry name" value="Winged helix-like DNA-binding domain superfamily/Winged helix DNA-binding domain"/>
    <property type="match status" value="1"/>
</dbReference>
<protein>
    <submittedName>
        <fullName evidence="4">Putative Regulator of G-protein signaling</fullName>
    </submittedName>
</protein>
<dbReference type="InterPro" id="IPR000591">
    <property type="entry name" value="DEP_dom"/>
</dbReference>
<gene>
    <name evidence="4" type="ORF">C7M84_011780</name>
</gene>
<evidence type="ECO:0000256" key="2">
    <source>
        <dbReference type="SAM" id="MobiDB-lite"/>
    </source>
</evidence>
<comment type="caution">
    <text evidence="4">The sequence shown here is derived from an EMBL/GenBank/DDBJ whole genome shotgun (WGS) entry which is preliminary data.</text>
</comment>
<reference evidence="4 5" key="1">
    <citation type="submission" date="2018-04" db="EMBL/GenBank/DDBJ databases">
        <authorList>
            <person name="Zhang X."/>
            <person name="Yuan J."/>
            <person name="Li F."/>
            <person name="Xiang J."/>
        </authorList>
    </citation>
    <scope>NUCLEOTIDE SEQUENCE [LARGE SCALE GENOMIC DNA]</scope>
    <source>
        <tissue evidence="4">Muscle</tissue>
    </source>
</reference>
<dbReference type="EMBL" id="QCYY01000249">
    <property type="protein sequence ID" value="ROT85563.1"/>
    <property type="molecule type" value="Genomic_DNA"/>
</dbReference>
<evidence type="ECO:0000313" key="5">
    <source>
        <dbReference type="Proteomes" id="UP000283509"/>
    </source>
</evidence>